<gene>
    <name evidence="1" type="ORF">EDC54_103137</name>
</gene>
<dbReference type="EMBL" id="SMBY01000003">
    <property type="protein sequence ID" value="TCV06888.1"/>
    <property type="molecule type" value="Genomic_DNA"/>
</dbReference>
<reference evidence="1 2" key="1">
    <citation type="submission" date="2019-03" db="EMBL/GenBank/DDBJ databases">
        <title>Genomic Encyclopedia of Type Strains, Phase IV (KMG-IV): sequencing the most valuable type-strain genomes for metagenomic binning, comparative biology and taxonomic classification.</title>
        <authorList>
            <person name="Goeker M."/>
        </authorList>
    </citation>
    <scope>NUCLEOTIDE SEQUENCE [LARGE SCALE GENOMIC DNA]</scope>
    <source>
        <strain evidence="1 2">DSM 16730</strain>
    </source>
</reference>
<accession>A0A4R3VNW9</accession>
<organism evidence="1 2">
    <name type="scientific">Samsonia erythrinae</name>
    <dbReference type="NCBI Taxonomy" id="160434"/>
    <lineage>
        <taxon>Bacteria</taxon>
        <taxon>Pseudomonadati</taxon>
        <taxon>Pseudomonadota</taxon>
        <taxon>Gammaproteobacteria</taxon>
        <taxon>Enterobacterales</taxon>
        <taxon>Pectobacteriaceae</taxon>
        <taxon>Samsonia</taxon>
    </lineage>
</organism>
<proteinExistence type="predicted"/>
<evidence type="ECO:0000313" key="2">
    <source>
        <dbReference type="Proteomes" id="UP000295433"/>
    </source>
</evidence>
<comment type="caution">
    <text evidence="1">The sequence shown here is derived from an EMBL/GenBank/DDBJ whole genome shotgun (WGS) entry which is preliminary data.</text>
</comment>
<name>A0A4R3VNW9_9GAMM</name>
<dbReference type="Proteomes" id="UP000295433">
    <property type="component" value="Unassembled WGS sequence"/>
</dbReference>
<dbReference type="AlphaFoldDB" id="A0A4R3VNW9"/>
<keyword evidence="2" id="KW-1185">Reference proteome</keyword>
<evidence type="ECO:0000313" key="1">
    <source>
        <dbReference type="EMBL" id="TCV06888.1"/>
    </source>
</evidence>
<protein>
    <submittedName>
        <fullName evidence="1">Uncharacterized protein</fullName>
    </submittedName>
</protein>
<sequence length="92" mass="10644">MVMSFAGLCSRYQHASPLTCRRERFFSPLISVLHDSFFTPTPHLFSFLVYEYPAYFSFGLWGNHIRSLSIIGLIRKPDLVSELNVTRCKAVR</sequence>